<dbReference type="RefSeq" id="WP_125903406.1">
    <property type="nucleotide sequence ID" value="NZ_RWGW01000003.1"/>
</dbReference>
<reference evidence="2 3" key="1">
    <citation type="submission" date="2018-12" db="EMBL/GenBank/DDBJ databases">
        <title>Comparitive functional genomics of dry heat resistant strains isolated from the viking spacecraft.</title>
        <authorList>
            <person name="Seuylemezian A."/>
            <person name="Vaishampayan P."/>
        </authorList>
    </citation>
    <scope>NUCLEOTIDE SEQUENCE [LARGE SCALE GENOMIC DNA]</scope>
    <source>
        <strain evidence="2 3">M6-11</strain>
    </source>
</reference>
<dbReference type="Proteomes" id="UP000272481">
    <property type="component" value="Unassembled WGS sequence"/>
</dbReference>
<proteinExistence type="predicted"/>
<dbReference type="Pfam" id="PF13175">
    <property type="entry name" value="AAA_15"/>
    <property type="match status" value="1"/>
</dbReference>
<sequence>MYISEILIKNYRNFSNEPFKMELRKFTTIIGANNVGKNELTRIYWLNIKSRYHNV</sequence>
<dbReference type="InterPro" id="IPR027417">
    <property type="entry name" value="P-loop_NTPase"/>
</dbReference>
<organism evidence="2 3">
    <name type="scientific">Bhargavaea beijingensis</name>
    <dbReference type="NCBI Taxonomy" id="426756"/>
    <lineage>
        <taxon>Bacteria</taxon>
        <taxon>Bacillati</taxon>
        <taxon>Bacillota</taxon>
        <taxon>Bacilli</taxon>
        <taxon>Bacillales</taxon>
        <taxon>Caryophanaceae</taxon>
        <taxon>Bhargavaea</taxon>
    </lineage>
</organism>
<dbReference type="EMBL" id="RWGW01000003">
    <property type="protein sequence ID" value="RSK36625.1"/>
    <property type="molecule type" value="Genomic_DNA"/>
</dbReference>
<comment type="caution">
    <text evidence="2">The sequence shown here is derived from an EMBL/GenBank/DDBJ whole genome shotgun (WGS) entry which is preliminary data.</text>
</comment>
<dbReference type="InterPro" id="IPR041685">
    <property type="entry name" value="AAA_GajA/Old/RecF-like"/>
</dbReference>
<accession>A0ABX9ZFW0</accession>
<evidence type="ECO:0000313" key="2">
    <source>
        <dbReference type="EMBL" id="RSK36625.1"/>
    </source>
</evidence>
<gene>
    <name evidence="2" type="ORF">EJA12_02435</name>
</gene>
<feature type="domain" description="Endonuclease GajA/Old nuclease/RecF-like AAA" evidence="1">
    <location>
        <begin position="1"/>
        <end position="43"/>
    </location>
</feature>
<evidence type="ECO:0000313" key="3">
    <source>
        <dbReference type="Proteomes" id="UP000272481"/>
    </source>
</evidence>
<evidence type="ECO:0000259" key="1">
    <source>
        <dbReference type="Pfam" id="PF13175"/>
    </source>
</evidence>
<name>A0ABX9ZFW0_9BACL</name>
<keyword evidence="3" id="KW-1185">Reference proteome</keyword>
<dbReference type="Gene3D" id="3.40.50.300">
    <property type="entry name" value="P-loop containing nucleotide triphosphate hydrolases"/>
    <property type="match status" value="1"/>
</dbReference>
<protein>
    <recommendedName>
        <fullName evidence="1">Endonuclease GajA/Old nuclease/RecF-like AAA domain-containing protein</fullName>
    </recommendedName>
</protein>